<dbReference type="InterPro" id="IPR027417">
    <property type="entry name" value="P-loop_NTPase"/>
</dbReference>
<gene>
    <name evidence="3" type="ORF">ERS852494_02157</name>
</gene>
<evidence type="ECO:0000256" key="1">
    <source>
        <dbReference type="SAM" id="MobiDB-lite"/>
    </source>
</evidence>
<evidence type="ECO:0000256" key="2">
    <source>
        <dbReference type="SAM" id="Phobius"/>
    </source>
</evidence>
<evidence type="ECO:0000313" key="4">
    <source>
        <dbReference type="Proteomes" id="UP000095657"/>
    </source>
</evidence>
<dbReference type="Gene3D" id="3.40.50.300">
    <property type="entry name" value="P-loop containing nucleotide triphosphate hydrolases"/>
    <property type="match status" value="1"/>
</dbReference>
<keyword evidence="2" id="KW-1133">Transmembrane helix</keyword>
<dbReference type="Proteomes" id="UP000095657">
    <property type="component" value="Unassembled WGS sequence"/>
</dbReference>
<feature type="transmembrane region" description="Helical" evidence="2">
    <location>
        <begin position="25"/>
        <end position="45"/>
    </location>
</feature>
<feature type="region of interest" description="Disordered" evidence="1">
    <location>
        <begin position="391"/>
        <end position="415"/>
    </location>
</feature>
<dbReference type="RefSeq" id="WP_055172030.1">
    <property type="nucleotide sequence ID" value="NZ_CZAI01000004.1"/>
</dbReference>
<dbReference type="EMBL" id="CZAI01000004">
    <property type="protein sequence ID" value="CUP39682.1"/>
    <property type="molecule type" value="Genomic_DNA"/>
</dbReference>
<evidence type="ECO:0000313" key="3">
    <source>
        <dbReference type="EMBL" id="CUP39682.1"/>
    </source>
</evidence>
<name>A0A174MTB6_9BACE</name>
<organism evidence="3 4">
    <name type="scientific">Bacteroides caccae</name>
    <dbReference type="NCBI Taxonomy" id="47678"/>
    <lineage>
        <taxon>Bacteria</taxon>
        <taxon>Pseudomonadati</taxon>
        <taxon>Bacteroidota</taxon>
        <taxon>Bacteroidia</taxon>
        <taxon>Bacteroidales</taxon>
        <taxon>Bacteroidaceae</taxon>
        <taxon>Bacteroides</taxon>
    </lineage>
</organism>
<protein>
    <submittedName>
        <fullName evidence="3">Uncharacterized protein</fullName>
    </submittedName>
</protein>
<dbReference type="SUPFAM" id="SSF52540">
    <property type="entry name" value="P-loop containing nucleoside triphosphate hydrolases"/>
    <property type="match status" value="1"/>
</dbReference>
<reference evidence="3 4" key="1">
    <citation type="submission" date="2015-09" db="EMBL/GenBank/DDBJ databases">
        <authorList>
            <consortium name="Pathogen Informatics"/>
        </authorList>
    </citation>
    <scope>NUCLEOTIDE SEQUENCE [LARGE SCALE GENOMIC DNA]</scope>
    <source>
        <strain evidence="3 4">2789STDY5834880</strain>
    </source>
</reference>
<sequence length="466" mass="52206">MMKILDPVRIIETIGKLGAGKSIKYAFIGSGCILAVVVPVCYAVTSVKSHGKGKERNNASENRQGEIKCTSECKMQEEDREHAHRMEENEQVHEHHMKEIEIKKNADIEILEKRTELRKERDAAKASQPLVDLHMDGMPESYHEALKNGTVHVSGERNLGFSWLREGYDTGLVGPTDCGKSVFVMQVAMALARGRCDVNLSSEWHDIPPMPVVMFSLEQSNHEIREYYGSVIDNLSTLKLYAGSRITPAHIITVIKKEMEKAGGSGVVAIIDNYTKLEERAGVKAMRQFCADLDCLRQQGLEKGSPLTPLKVYHARSDWKLSSPLTPASVRGDKKNVCFTNNFLYLTYCKQGSDKRVLGFMKLKHGNKEAVSILEFAGTKIDQFRYVGKGGSNDLGEPTEPSEESGDNKVGPGRKSKYSLEEIMGFYNKVQAKECTYKDIERNYGISRSAIRKRVYRARIAHDVHG</sequence>
<keyword evidence="2" id="KW-0812">Transmembrane</keyword>
<dbReference type="AlphaFoldDB" id="A0A174MTB6"/>
<keyword evidence="2" id="KW-0472">Membrane</keyword>
<dbReference type="Pfam" id="PF13481">
    <property type="entry name" value="AAA_25"/>
    <property type="match status" value="1"/>
</dbReference>
<proteinExistence type="predicted"/>
<accession>A0A174MTB6</accession>